<name>A0A450WSG8_9GAMM</name>
<dbReference type="InterPro" id="IPR023214">
    <property type="entry name" value="HAD_sf"/>
</dbReference>
<proteinExistence type="inferred from homology"/>
<dbReference type="Gene3D" id="3.40.1110.10">
    <property type="entry name" value="Calcium-transporting ATPase, cytoplasmic domain N"/>
    <property type="match status" value="1"/>
</dbReference>
<feature type="domain" description="P-type ATPase A" evidence="9">
    <location>
        <begin position="173"/>
        <end position="262"/>
    </location>
</feature>
<organism evidence="10">
    <name type="scientific">Candidatus Kentrum sp. LPFa</name>
    <dbReference type="NCBI Taxonomy" id="2126335"/>
    <lineage>
        <taxon>Bacteria</taxon>
        <taxon>Pseudomonadati</taxon>
        <taxon>Pseudomonadota</taxon>
        <taxon>Gammaproteobacteria</taxon>
        <taxon>Candidatus Kentrum</taxon>
    </lineage>
</organism>
<dbReference type="Pfam" id="PF00122">
    <property type="entry name" value="E1-E2_ATPase"/>
    <property type="match status" value="1"/>
</dbReference>
<evidence type="ECO:0000259" key="9">
    <source>
        <dbReference type="Pfam" id="PF00122"/>
    </source>
</evidence>
<dbReference type="InterPro" id="IPR018303">
    <property type="entry name" value="ATPase_P-typ_P_site"/>
</dbReference>
<evidence type="ECO:0000256" key="7">
    <source>
        <dbReference type="ARBA" id="ARBA00047308"/>
    </source>
</evidence>
<dbReference type="InterPro" id="IPR008250">
    <property type="entry name" value="ATPase_P-typ_transduc_dom_A_sf"/>
</dbReference>
<evidence type="ECO:0000256" key="6">
    <source>
        <dbReference type="ARBA" id="ARBA00039097"/>
    </source>
</evidence>
<gene>
    <name evidence="10" type="ORF">BECKLPF1236B_GA0070989_11928</name>
</gene>
<feature type="transmembrane region" description="Helical" evidence="8">
    <location>
        <begin position="284"/>
        <end position="301"/>
    </location>
</feature>
<dbReference type="Gene3D" id="2.70.150.10">
    <property type="entry name" value="Calcium-transporting ATPase, cytoplasmic transduction domain A"/>
    <property type="match status" value="1"/>
</dbReference>
<protein>
    <recommendedName>
        <fullName evidence="6">P-type Zn(2+) transporter</fullName>
        <ecNumber evidence="6">7.2.2.12</ecNumber>
    </recommendedName>
</protein>
<dbReference type="PANTHER" id="PTHR48085:SF5">
    <property type="entry name" value="CADMIUM_ZINC-TRANSPORTING ATPASE HMA4-RELATED"/>
    <property type="match status" value="1"/>
</dbReference>
<dbReference type="InterPro" id="IPR001757">
    <property type="entry name" value="P_typ_ATPase"/>
</dbReference>
<dbReference type="InterPro" id="IPR059000">
    <property type="entry name" value="ATPase_P-type_domA"/>
</dbReference>
<dbReference type="NCBIfam" id="TIGR01494">
    <property type="entry name" value="ATPase_P-type"/>
    <property type="match status" value="1"/>
</dbReference>
<comment type="subcellular location">
    <subcellularLocation>
        <location evidence="1">Membrane</location>
    </subcellularLocation>
</comment>
<dbReference type="EMBL" id="CAADFK010000192">
    <property type="protein sequence ID" value="VFK19944.1"/>
    <property type="molecule type" value="Genomic_DNA"/>
</dbReference>
<evidence type="ECO:0000256" key="8">
    <source>
        <dbReference type="SAM" id="Phobius"/>
    </source>
</evidence>
<comment type="catalytic activity">
    <reaction evidence="7">
        <text>Zn(2+)(in) + ATP + H2O = Zn(2+)(out) + ADP + phosphate + H(+)</text>
        <dbReference type="Rhea" id="RHEA:20621"/>
        <dbReference type="ChEBI" id="CHEBI:15377"/>
        <dbReference type="ChEBI" id="CHEBI:15378"/>
        <dbReference type="ChEBI" id="CHEBI:29105"/>
        <dbReference type="ChEBI" id="CHEBI:30616"/>
        <dbReference type="ChEBI" id="CHEBI:43474"/>
        <dbReference type="ChEBI" id="CHEBI:456216"/>
        <dbReference type="EC" id="7.2.2.12"/>
    </reaction>
</comment>
<keyword evidence="5 8" id="KW-0472">Membrane</keyword>
<evidence type="ECO:0000256" key="4">
    <source>
        <dbReference type="ARBA" id="ARBA00022989"/>
    </source>
</evidence>
<dbReference type="PRINTS" id="PR00119">
    <property type="entry name" value="CATATPASE"/>
</dbReference>
<dbReference type="PANTHER" id="PTHR48085">
    <property type="entry name" value="CADMIUM/ZINC-TRANSPORTING ATPASE HMA2-RELATED"/>
    <property type="match status" value="1"/>
</dbReference>
<dbReference type="GO" id="GO:0016887">
    <property type="term" value="F:ATP hydrolysis activity"/>
    <property type="evidence" value="ECO:0007669"/>
    <property type="project" value="InterPro"/>
</dbReference>
<feature type="transmembrane region" description="Helical" evidence="8">
    <location>
        <begin position="307"/>
        <end position="328"/>
    </location>
</feature>
<keyword evidence="3 8" id="KW-0812">Transmembrane</keyword>
<dbReference type="InterPro" id="IPR023299">
    <property type="entry name" value="ATPase_P-typ_cyto_dom_N"/>
</dbReference>
<evidence type="ECO:0000256" key="2">
    <source>
        <dbReference type="ARBA" id="ARBA00006024"/>
    </source>
</evidence>
<sequence length="561" mass="61388">MLFELALLTGGVAYYVYQRRSRSRLRKALQIHATADKLHDPNLDAGTQKVLEHTESHANREILICGGTLVAAFLSRTSLFFTGLSILSLVYLALPAMRVLVNDWKAGRYLTVYSVGMVAFVGMILQGRFVLMAIGGIIGNLFFRMVKLTESSAKHQLTDVFDRHPSRIWIEQNGGSEIEVDFHQLRPGDIVIVNAGEVVPVDGVIASGEASIDQRVLTGESLPVEREVGDEVFAATQMISGRIRVKVGTAGEETVAAKIGKVLDNTQHYKENLIARGRKIADDYLPITVGVAALTWPLLGYDAALTVLFASLGANMIVLGPISILVYFQIMTRHGIMVKDGRVLESVRDLHTFVFDKTGTLTLDEPQVGAVHCLAHWDQHQLLRYAAAAEHRQQHPIARAILAKAKDWSINPPPVNGAHFHVGYGIRVQVEQHTVHVGSARFLSREGLALSDQITSLQHRASDDGGGLIYVGIDGVLAGVFELEPTIRPEAAEIIAYLKQHGMETCIMCPATMNARHSVWLSSSVSTDILPKSSLKTRPILFNNCKIKAVLCVSSVTALMT</sequence>
<evidence type="ECO:0000256" key="1">
    <source>
        <dbReference type="ARBA" id="ARBA00004370"/>
    </source>
</evidence>
<reference evidence="10" key="1">
    <citation type="submission" date="2019-02" db="EMBL/GenBank/DDBJ databases">
        <authorList>
            <person name="Gruber-Vodicka R. H."/>
            <person name="Seah K. B. B."/>
        </authorList>
    </citation>
    <scope>NUCLEOTIDE SEQUENCE</scope>
    <source>
        <strain evidence="10">BECK_S313</strain>
    </source>
</reference>
<evidence type="ECO:0000313" key="10">
    <source>
        <dbReference type="EMBL" id="VFK19944.1"/>
    </source>
</evidence>
<keyword evidence="4 8" id="KW-1133">Transmembrane helix</keyword>
<dbReference type="EC" id="7.2.2.12" evidence="6"/>
<dbReference type="GO" id="GO:0016020">
    <property type="term" value="C:membrane"/>
    <property type="evidence" value="ECO:0007669"/>
    <property type="project" value="UniProtKB-SubCell"/>
</dbReference>
<evidence type="ECO:0000256" key="3">
    <source>
        <dbReference type="ARBA" id="ARBA00022692"/>
    </source>
</evidence>
<dbReference type="Pfam" id="PF00702">
    <property type="entry name" value="Hydrolase"/>
    <property type="match status" value="1"/>
</dbReference>
<feature type="transmembrane region" description="Helical" evidence="8">
    <location>
        <begin position="79"/>
        <end position="97"/>
    </location>
</feature>
<feature type="transmembrane region" description="Helical" evidence="8">
    <location>
        <begin position="117"/>
        <end position="143"/>
    </location>
</feature>
<dbReference type="AlphaFoldDB" id="A0A450WSG8"/>
<dbReference type="SUPFAM" id="SSF81660">
    <property type="entry name" value="Metal cation-transporting ATPase, ATP-binding domain N"/>
    <property type="match status" value="1"/>
</dbReference>
<dbReference type="Gene3D" id="3.40.50.1000">
    <property type="entry name" value="HAD superfamily/HAD-like"/>
    <property type="match status" value="1"/>
</dbReference>
<dbReference type="SUPFAM" id="SSF56784">
    <property type="entry name" value="HAD-like"/>
    <property type="match status" value="1"/>
</dbReference>
<dbReference type="PROSITE" id="PS00154">
    <property type="entry name" value="ATPASE_E1_E2"/>
    <property type="match status" value="1"/>
</dbReference>
<comment type="similarity">
    <text evidence="2">Belongs to the cation transport ATPase (P-type) (TC 3.A.3) family. Type IB subfamily.</text>
</comment>
<dbReference type="GO" id="GO:0005524">
    <property type="term" value="F:ATP binding"/>
    <property type="evidence" value="ECO:0007669"/>
    <property type="project" value="InterPro"/>
</dbReference>
<dbReference type="GO" id="GO:0016463">
    <property type="term" value="F:P-type zinc transporter activity"/>
    <property type="evidence" value="ECO:0007669"/>
    <property type="project" value="UniProtKB-EC"/>
</dbReference>
<evidence type="ECO:0000256" key="5">
    <source>
        <dbReference type="ARBA" id="ARBA00023136"/>
    </source>
</evidence>
<dbReference type="SUPFAM" id="SSF81653">
    <property type="entry name" value="Calcium ATPase, transduction domain A"/>
    <property type="match status" value="1"/>
</dbReference>
<dbReference type="InterPro" id="IPR036412">
    <property type="entry name" value="HAD-like_sf"/>
</dbReference>
<accession>A0A450WSG8</accession>
<dbReference type="InterPro" id="IPR051014">
    <property type="entry name" value="Cation_Transport_ATPase_IB"/>
</dbReference>